<dbReference type="InterPro" id="IPR001441">
    <property type="entry name" value="UPP_synth-like"/>
</dbReference>
<feature type="non-terminal residue" evidence="2">
    <location>
        <position position="71"/>
    </location>
</feature>
<name>D8RCS6_SELML</name>
<dbReference type="PANTHER" id="PTHR10291">
    <property type="entry name" value="DEHYDRODOLICHYL DIPHOSPHATE SYNTHASE FAMILY MEMBER"/>
    <property type="match status" value="1"/>
</dbReference>
<organism evidence="3">
    <name type="scientific">Selaginella moellendorffii</name>
    <name type="common">Spikemoss</name>
    <dbReference type="NCBI Taxonomy" id="88036"/>
    <lineage>
        <taxon>Eukaryota</taxon>
        <taxon>Viridiplantae</taxon>
        <taxon>Streptophyta</taxon>
        <taxon>Embryophyta</taxon>
        <taxon>Tracheophyta</taxon>
        <taxon>Lycopodiopsida</taxon>
        <taxon>Selaginellales</taxon>
        <taxon>Selaginellaceae</taxon>
        <taxon>Selaginella</taxon>
    </lineage>
</organism>
<feature type="non-terminal residue" evidence="2">
    <location>
        <position position="1"/>
    </location>
</feature>
<evidence type="ECO:0000313" key="3">
    <source>
        <dbReference type="Proteomes" id="UP000001514"/>
    </source>
</evidence>
<proteinExistence type="predicted"/>
<dbReference type="InterPro" id="IPR036424">
    <property type="entry name" value="UPP_synth-like_sf"/>
</dbReference>
<dbReference type="KEGG" id="smo:SELMODRAFT_4954"/>
<keyword evidence="1" id="KW-0808">Transferase</keyword>
<dbReference type="GO" id="GO:0016765">
    <property type="term" value="F:transferase activity, transferring alkyl or aryl (other than methyl) groups"/>
    <property type="evidence" value="ECO:0007669"/>
    <property type="project" value="InterPro"/>
</dbReference>
<keyword evidence="3" id="KW-1185">Reference proteome</keyword>
<gene>
    <name evidence="2" type="ORF">SELMODRAFT_4954</name>
</gene>
<dbReference type="AlphaFoldDB" id="D8RCS6"/>
<sequence>GFKVRCIGDVSLLPSSLQARIAEAHVMTSNSKGLKFILPTAYGSREDVVQDCRRIAFEVECGAVRASDIDQ</sequence>
<reference evidence="2 3" key="1">
    <citation type="journal article" date="2011" name="Science">
        <title>The Selaginella genome identifies genetic changes associated with the evolution of vascular plants.</title>
        <authorList>
            <person name="Banks J.A."/>
            <person name="Nishiyama T."/>
            <person name="Hasebe M."/>
            <person name="Bowman J.L."/>
            <person name="Gribskov M."/>
            <person name="dePamphilis C."/>
            <person name="Albert V.A."/>
            <person name="Aono N."/>
            <person name="Aoyama T."/>
            <person name="Ambrose B.A."/>
            <person name="Ashton N.W."/>
            <person name="Axtell M.J."/>
            <person name="Barker E."/>
            <person name="Barker M.S."/>
            <person name="Bennetzen J.L."/>
            <person name="Bonawitz N.D."/>
            <person name="Chapple C."/>
            <person name="Cheng C."/>
            <person name="Correa L.G."/>
            <person name="Dacre M."/>
            <person name="DeBarry J."/>
            <person name="Dreyer I."/>
            <person name="Elias M."/>
            <person name="Engstrom E.M."/>
            <person name="Estelle M."/>
            <person name="Feng L."/>
            <person name="Finet C."/>
            <person name="Floyd S.K."/>
            <person name="Frommer W.B."/>
            <person name="Fujita T."/>
            <person name="Gramzow L."/>
            <person name="Gutensohn M."/>
            <person name="Harholt J."/>
            <person name="Hattori M."/>
            <person name="Heyl A."/>
            <person name="Hirai T."/>
            <person name="Hiwatashi Y."/>
            <person name="Ishikawa M."/>
            <person name="Iwata M."/>
            <person name="Karol K.G."/>
            <person name="Koehler B."/>
            <person name="Kolukisaoglu U."/>
            <person name="Kubo M."/>
            <person name="Kurata T."/>
            <person name="Lalonde S."/>
            <person name="Li K."/>
            <person name="Li Y."/>
            <person name="Litt A."/>
            <person name="Lyons E."/>
            <person name="Manning G."/>
            <person name="Maruyama T."/>
            <person name="Michael T.P."/>
            <person name="Mikami K."/>
            <person name="Miyazaki S."/>
            <person name="Morinaga S."/>
            <person name="Murata T."/>
            <person name="Mueller-Roeber B."/>
            <person name="Nelson D.R."/>
            <person name="Obara M."/>
            <person name="Oguri Y."/>
            <person name="Olmstead R.G."/>
            <person name="Onodera N."/>
            <person name="Petersen B.L."/>
            <person name="Pils B."/>
            <person name="Prigge M."/>
            <person name="Rensing S.A."/>
            <person name="Riano-Pachon D.M."/>
            <person name="Roberts A.W."/>
            <person name="Sato Y."/>
            <person name="Scheller H.V."/>
            <person name="Schulz B."/>
            <person name="Schulz C."/>
            <person name="Shakirov E.V."/>
            <person name="Shibagaki N."/>
            <person name="Shinohara N."/>
            <person name="Shippen D.E."/>
            <person name="Soerensen I."/>
            <person name="Sotooka R."/>
            <person name="Sugimoto N."/>
            <person name="Sugita M."/>
            <person name="Sumikawa N."/>
            <person name="Tanurdzic M."/>
            <person name="Theissen G."/>
            <person name="Ulvskov P."/>
            <person name="Wakazuki S."/>
            <person name="Weng J.K."/>
            <person name="Willats W.W."/>
            <person name="Wipf D."/>
            <person name="Wolf P.G."/>
            <person name="Yang L."/>
            <person name="Zimmer A.D."/>
            <person name="Zhu Q."/>
            <person name="Mitros T."/>
            <person name="Hellsten U."/>
            <person name="Loque D."/>
            <person name="Otillar R."/>
            <person name="Salamov A."/>
            <person name="Schmutz J."/>
            <person name="Shapiro H."/>
            <person name="Lindquist E."/>
            <person name="Lucas S."/>
            <person name="Rokhsar D."/>
            <person name="Grigoriev I.V."/>
        </authorList>
    </citation>
    <scope>NUCLEOTIDE SEQUENCE [LARGE SCALE GENOMIC DNA]</scope>
</reference>
<dbReference type="Gene3D" id="3.40.1180.10">
    <property type="entry name" value="Decaprenyl diphosphate synthase-like"/>
    <property type="match status" value="1"/>
</dbReference>
<dbReference type="EMBL" id="GL377576">
    <property type="protein sequence ID" value="EFJ30188.1"/>
    <property type="molecule type" value="Genomic_DNA"/>
</dbReference>
<dbReference type="OMA" id="DCRRIAF"/>
<accession>D8RCS6</accession>
<evidence type="ECO:0000313" key="2">
    <source>
        <dbReference type="EMBL" id="EFJ30188.1"/>
    </source>
</evidence>
<dbReference type="Pfam" id="PF01255">
    <property type="entry name" value="Prenyltransf"/>
    <property type="match status" value="1"/>
</dbReference>
<dbReference type="STRING" id="88036.D8RCS6"/>
<dbReference type="Gramene" id="EFJ30188">
    <property type="protein sequence ID" value="EFJ30188"/>
    <property type="gene ID" value="SELMODRAFT_4954"/>
</dbReference>
<dbReference type="HOGENOM" id="CLU_2747659_0_0_1"/>
<dbReference type="PANTHER" id="PTHR10291:SF0">
    <property type="entry name" value="DEHYDRODOLICHYL DIPHOSPHATE SYNTHASE 2"/>
    <property type="match status" value="1"/>
</dbReference>
<dbReference type="Proteomes" id="UP000001514">
    <property type="component" value="Unassembled WGS sequence"/>
</dbReference>
<dbReference type="SUPFAM" id="SSF64005">
    <property type="entry name" value="Undecaprenyl diphosphate synthase"/>
    <property type="match status" value="1"/>
</dbReference>
<evidence type="ECO:0000256" key="1">
    <source>
        <dbReference type="ARBA" id="ARBA00022679"/>
    </source>
</evidence>
<dbReference type="InParanoid" id="D8RCS6"/>
<protein>
    <submittedName>
        <fullName evidence="2">Uncharacterized protein</fullName>
    </submittedName>
</protein>